<organism evidence="5 6">
    <name type="scientific">Nelumbo nucifera</name>
    <name type="common">Sacred lotus</name>
    <dbReference type="NCBI Taxonomy" id="4432"/>
    <lineage>
        <taxon>Eukaryota</taxon>
        <taxon>Viridiplantae</taxon>
        <taxon>Streptophyta</taxon>
        <taxon>Embryophyta</taxon>
        <taxon>Tracheophyta</taxon>
        <taxon>Spermatophyta</taxon>
        <taxon>Magnoliopsida</taxon>
        <taxon>Proteales</taxon>
        <taxon>Nelumbonaceae</taxon>
        <taxon>Nelumbo</taxon>
    </lineage>
</organism>
<dbReference type="InterPro" id="IPR018499">
    <property type="entry name" value="Tetraspanin/Peripherin"/>
</dbReference>
<keyword evidence="4" id="KW-0472">Membrane</keyword>
<proteinExistence type="predicted"/>
<dbReference type="GeneID" id="104592172"/>
<keyword evidence="3" id="KW-1133">Transmembrane helix</keyword>
<sequence>MRELSSRATPRRRFELRCFLHYTMRTVNLVINFCGIAMIIYSLWLLKRWGQGESQLNPALPPTTPWFIYTCLALGIVICFSMLCGHVVASYSSNFTLFIYIVSVFFILCLQIGAIVEIFFEMNVLAKISKYVVDQDMRFINFLTVHMTICRIIGVVVLVAQITAFILAIILWAMGSEPRSHCIVLDSNELRYSFLLGPGPLENLNRSRMNRRWLYCNER</sequence>
<dbReference type="OMA" id="YCARCCL"/>
<dbReference type="OrthoDB" id="1894372at2759"/>
<dbReference type="GO" id="GO:0016020">
    <property type="term" value="C:membrane"/>
    <property type="evidence" value="ECO:0007669"/>
    <property type="project" value="UniProtKB-SubCell"/>
</dbReference>
<accession>A0A1U7Z8F4</accession>
<dbReference type="KEGG" id="nnu:104592172"/>
<dbReference type="RefSeq" id="XP_010249695.1">
    <property type="nucleotide sequence ID" value="XM_010251393.2"/>
</dbReference>
<gene>
    <name evidence="6" type="primary">LOC104592172</name>
</gene>
<dbReference type="AlphaFoldDB" id="A0A1U7Z8F4"/>
<name>A0A1U7Z8F4_NELNU</name>
<protein>
    <submittedName>
        <fullName evidence="6">Tetraspanin-19-like</fullName>
    </submittedName>
</protein>
<evidence type="ECO:0000313" key="6">
    <source>
        <dbReference type="RefSeq" id="XP_010249695.1"/>
    </source>
</evidence>
<dbReference type="Proteomes" id="UP000189703">
    <property type="component" value="Unplaced"/>
</dbReference>
<dbReference type="eggNOG" id="ENOG502S3XX">
    <property type="taxonomic scope" value="Eukaryota"/>
</dbReference>
<evidence type="ECO:0000313" key="5">
    <source>
        <dbReference type="Proteomes" id="UP000189703"/>
    </source>
</evidence>
<evidence type="ECO:0000256" key="3">
    <source>
        <dbReference type="ARBA" id="ARBA00022989"/>
    </source>
</evidence>
<evidence type="ECO:0000256" key="2">
    <source>
        <dbReference type="ARBA" id="ARBA00022692"/>
    </source>
</evidence>
<comment type="subcellular location">
    <subcellularLocation>
        <location evidence="1">Membrane</location>
        <topology evidence="1">Multi-pass membrane protein</topology>
    </subcellularLocation>
</comment>
<keyword evidence="5" id="KW-1185">Reference proteome</keyword>
<keyword evidence="2" id="KW-0812">Transmembrane</keyword>
<reference evidence="6" key="1">
    <citation type="submission" date="2025-08" db="UniProtKB">
        <authorList>
            <consortium name="RefSeq"/>
        </authorList>
    </citation>
    <scope>IDENTIFICATION</scope>
</reference>
<evidence type="ECO:0000256" key="4">
    <source>
        <dbReference type="ARBA" id="ARBA00023136"/>
    </source>
</evidence>
<evidence type="ECO:0000256" key="1">
    <source>
        <dbReference type="ARBA" id="ARBA00004141"/>
    </source>
</evidence>
<dbReference type="Pfam" id="PF00335">
    <property type="entry name" value="Tetraspanin"/>
    <property type="match status" value="1"/>
</dbReference>